<evidence type="ECO:0000256" key="5">
    <source>
        <dbReference type="SAM" id="Phobius"/>
    </source>
</evidence>
<dbReference type="EMBL" id="UFQS01005456">
    <property type="protein sequence ID" value="SSX16821.1"/>
    <property type="molecule type" value="Genomic_DNA"/>
</dbReference>
<dbReference type="InterPro" id="IPR029058">
    <property type="entry name" value="AB_hydrolase_fold"/>
</dbReference>
<reference evidence="7" key="1">
    <citation type="submission" date="2018-04" db="EMBL/GenBank/DDBJ databases">
        <authorList>
            <person name="Go L.Y."/>
            <person name="Mitchell J.A."/>
        </authorList>
    </citation>
    <scope>NUCLEOTIDE SEQUENCE</scope>
    <source>
        <tissue evidence="7">Whole organism</tissue>
    </source>
</reference>
<dbReference type="Gene3D" id="3.40.50.1820">
    <property type="entry name" value="alpha/beta hydrolase"/>
    <property type="match status" value="1"/>
</dbReference>
<dbReference type="VEuPathDB" id="VectorBase:CSON011954"/>
<evidence type="ECO:0000313" key="8">
    <source>
        <dbReference type="EMBL" id="SSX36002.1"/>
    </source>
</evidence>
<keyword evidence="5" id="KW-0812">Transmembrane</keyword>
<evidence type="ECO:0000259" key="6">
    <source>
        <dbReference type="Pfam" id="PF00151"/>
    </source>
</evidence>
<comment type="similarity">
    <text evidence="2 4">Belongs to the AB hydrolase superfamily. Lipase family.</text>
</comment>
<feature type="transmembrane region" description="Helical" evidence="5">
    <location>
        <begin position="13"/>
        <end position="34"/>
    </location>
</feature>
<comment type="subcellular location">
    <subcellularLocation>
        <location evidence="1">Secreted</location>
    </subcellularLocation>
</comment>
<evidence type="ECO:0000256" key="4">
    <source>
        <dbReference type="RuleBase" id="RU004262"/>
    </source>
</evidence>
<evidence type="ECO:0000256" key="3">
    <source>
        <dbReference type="ARBA" id="ARBA00022525"/>
    </source>
</evidence>
<keyword evidence="5" id="KW-0472">Membrane</keyword>
<feature type="domain" description="Lipase" evidence="6">
    <location>
        <begin position="48"/>
        <end position="251"/>
    </location>
</feature>
<dbReference type="PANTHER" id="PTHR11610:SF104">
    <property type="entry name" value="AGAP010328-PA"/>
    <property type="match status" value="1"/>
</dbReference>
<dbReference type="EMBL" id="UFQT01005456">
    <property type="protein sequence ID" value="SSX36002.1"/>
    <property type="molecule type" value="Genomic_DNA"/>
</dbReference>
<dbReference type="GO" id="GO:0016042">
    <property type="term" value="P:lipid catabolic process"/>
    <property type="evidence" value="ECO:0007669"/>
    <property type="project" value="TreeGrafter"/>
</dbReference>
<evidence type="ECO:0000256" key="2">
    <source>
        <dbReference type="ARBA" id="ARBA00010701"/>
    </source>
</evidence>
<evidence type="ECO:0000256" key="1">
    <source>
        <dbReference type="ARBA" id="ARBA00004613"/>
    </source>
</evidence>
<dbReference type="GO" id="GO:0016298">
    <property type="term" value="F:lipase activity"/>
    <property type="evidence" value="ECO:0007669"/>
    <property type="project" value="InterPro"/>
</dbReference>
<keyword evidence="5" id="KW-1133">Transmembrane helix</keyword>
<accession>A0A336LJ48</accession>
<dbReference type="InterPro" id="IPR000734">
    <property type="entry name" value="TAG_lipase"/>
</dbReference>
<dbReference type="GO" id="GO:0005615">
    <property type="term" value="C:extracellular space"/>
    <property type="evidence" value="ECO:0007669"/>
    <property type="project" value="TreeGrafter"/>
</dbReference>
<dbReference type="GO" id="GO:0017171">
    <property type="term" value="F:serine hydrolase activity"/>
    <property type="evidence" value="ECO:0007669"/>
    <property type="project" value="TreeGrafter"/>
</dbReference>
<dbReference type="PANTHER" id="PTHR11610">
    <property type="entry name" value="LIPASE"/>
    <property type="match status" value="1"/>
</dbReference>
<dbReference type="Pfam" id="PF00151">
    <property type="entry name" value="Lipase"/>
    <property type="match status" value="1"/>
</dbReference>
<sequence>MFLFRAIPFNNNYYFYFVSYLILTLDIISVDCRLPRRRNTGRKPLDEDINNLIQLYIGVEKENGEYLLVKDDQSNGHDLVNCNVDDKFAVIVHGWRESCATVWVKELITNLRKYRGGCLMCFDYSEYQSRLSDRYRPLVNHFNVIANALYDVLVGLEEVGFDPKNGFIFGFSYGARLAVQSAGAFGYKKIGRIDGKFNIKIRYHSYFHLNLIAVCDPARPFFDNGTGKRRFNLVDPKFAAKHVQCIHTSSDKGTLARNCHIDWVMGKCGKEQVAASDPPFGSHGLCPHFYNSAFENNFFAIDKPIECYSNREALHVPLGFKMGYLENRTNEVRGDVYARTSDKYPYNVL</sequence>
<proteinExistence type="inferred from homology"/>
<name>A0A336LJ48_CULSO</name>
<reference evidence="8" key="2">
    <citation type="submission" date="2018-07" db="EMBL/GenBank/DDBJ databases">
        <authorList>
            <person name="Quirk P.G."/>
            <person name="Krulwich T.A."/>
        </authorList>
    </citation>
    <scope>NUCLEOTIDE SEQUENCE</scope>
</reference>
<dbReference type="OMA" id="FIYSCHR"/>
<keyword evidence="3" id="KW-0964">Secreted</keyword>
<dbReference type="InterPro" id="IPR013818">
    <property type="entry name" value="Lipase"/>
</dbReference>
<dbReference type="AlphaFoldDB" id="A0A336LJ48"/>
<organism evidence="7">
    <name type="scientific">Culicoides sonorensis</name>
    <name type="common">Biting midge</name>
    <dbReference type="NCBI Taxonomy" id="179676"/>
    <lineage>
        <taxon>Eukaryota</taxon>
        <taxon>Metazoa</taxon>
        <taxon>Ecdysozoa</taxon>
        <taxon>Arthropoda</taxon>
        <taxon>Hexapoda</taxon>
        <taxon>Insecta</taxon>
        <taxon>Pterygota</taxon>
        <taxon>Neoptera</taxon>
        <taxon>Endopterygota</taxon>
        <taxon>Diptera</taxon>
        <taxon>Nematocera</taxon>
        <taxon>Chironomoidea</taxon>
        <taxon>Ceratopogonidae</taxon>
        <taxon>Ceratopogoninae</taxon>
        <taxon>Culicoides</taxon>
        <taxon>Monoculicoides</taxon>
    </lineage>
</organism>
<gene>
    <name evidence="7" type="primary">CSON011954</name>
</gene>
<dbReference type="SUPFAM" id="SSF53474">
    <property type="entry name" value="alpha/beta-Hydrolases"/>
    <property type="match status" value="1"/>
</dbReference>
<evidence type="ECO:0000313" key="7">
    <source>
        <dbReference type="EMBL" id="SSX16821.1"/>
    </source>
</evidence>
<protein>
    <submittedName>
        <fullName evidence="7">CSON011954 protein</fullName>
    </submittedName>
</protein>